<comment type="caution">
    <text evidence="1">The sequence shown here is derived from an EMBL/GenBank/DDBJ whole genome shotgun (WGS) entry which is preliminary data.</text>
</comment>
<accession>A0A8S1XMY1</accession>
<keyword evidence="2" id="KW-1185">Reference proteome</keyword>
<reference evidence="1" key="1">
    <citation type="submission" date="2021-01" db="EMBL/GenBank/DDBJ databases">
        <authorList>
            <consortium name="Genoscope - CEA"/>
            <person name="William W."/>
        </authorList>
    </citation>
    <scope>NUCLEOTIDE SEQUENCE</scope>
</reference>
<name>A0A8S1XMY1_9CILI</name>
<proteinExistence type="predicted"/>
<sequence length="111" mass="13432">MATFFFPLLSIASAKIKDLRKWNYFNYESKTQFWSAQCGSFQIYRILLQIVIIEEFINYPEAQSILLSMLSYMYLIYLLKFKPLQLHLKFLNQFVEDSQLCSQLEHFYLQF</sequence>
<dbReference type="Proteomes" id="UP000689195">
    <property type="component" value="Unassembled WGS sequence"/>
</dbReference>
<dbReference type="AlphaFoldDB" id="A0A8S1XMY1"/>
<evidence type="ECO:0000313" key="2">
    <source>
        <dbReference type="Proteomes" id="UP000689195"/>
    </source>
</evidence>
<evidence type="ECO:0000313" key="1">
    <source>
        <dbReference type="EMBL" id="CAD8202371.1"/>
    </source>
</evidence>
<organism evidence="1 2">
    <name type="scientific">Paramecium pentaurelia</name>
    <dbReference type="NCBI Taxonomy" id="43138"/>
    <lineage>
        <taxon>Eukaryota</taxon>
        <taxon>Sar</taxon>
        <taxon>Alveolata</taxon>
        <taxon>Ciliophora</taxon>
        <taxon>Intramacronucleata</taxon>
        <taxon>Oligohymenophorea</taxon>
        <taxon>Peniculida</taxon>
        <taxon>Parameciidae</taxon>
        <taxon>Paramecium</taxon>
    </lineage>
</organism>
<gene>
    <name evidence="1" type="ORF">PPENT_87.1.T1310001</name>
</gene>
<dbReference type="EMBL" id="CAJJDO010000131">
    <property type="protein sequence ID" value="CAD8202371.1"/>
    <property type="molecule type" value="Genomic_DNA"/>
</dbReference>
<protein>
    <submittedName>
        <fullName evidence="1">Uncharacterized protein</fullName>
    </submittedName>
</protein>